<protein>
    <submittedName>
        <fullName evidence="2">Uncharacterized protein</fullName>
    </submittedName>
</protein>
<gene>
    <name evidence="2" type="ORF">E2562_005020</name>
</gene>
<name>A0A6G1BR68_9ORYZ</name>
<proteinExistence type="predicted"/>
<sequence length="95" mass="10422">MSSIRDSTSCYSAIWISPCVSRRRADGAMCVHWASARHKGRRSGCRPRAPGRLAGSQVERRRGENERWEAPLRRQGVGVVEGRGGGLAGWSGEVE</sequence>
<dbReference type="Proteomes" id="UP000479710">
    <property type="component" value="Unassembled WGS sequence"/>
</dbReference>
<organism evidence="2 3">
    <name type="scientific">Oryza meyeriana var. granulata</name>
    <dbReference type="NCBI Taxonomy" id="110450"/>
    <lineage>
        <taxon>Eukaryota</taxon>
        <taxon>Viridiplantae</taxon>
        <taxon>Streptophyta</taxon>
        <taxon>Embryophyta</taxon>
        <taxon>Tracheophyta</taxon>
        <taxon>Spermatophyta</taxon>
        <taxon>Magnoliopsida</taxon>
        <taxon>Liliopsida</taxon>
        <taxon>Poales</taxon>
        <taxon>Poaceae</taxon>
        <taxon>BOP clade</taxon>
        <taxon>Oryzoideae</taxon>
        <taxon>Oryzeae</taxon>
        <taxon>Oryzinae</taxon>
        <taxon>Oryza</taxon>
        <taxon>Oryza meyeriana</taxon>
    </lineage>
</organism>
<dbReference type="EMBL" id="SPHZ02000011">
    <property type="protein sequence ID" value="KAF0890885.1"/>
    <property type="molecule type" value="Genomic_DNA"/>
</dbReference>
<comment type="caution">
    <text evidence="2">The sequence shown here is derived from an EMBL/GenBank/DDBJ whole genome shotgun (WGS) entry which is preliminary data.</text>
</comment>
<evidence type="ECO:0000313" key="3">
    <source>
        <dbReference type="Proteomes" id="UP000479710"/>
    </source>
</evidence>
<dbReference type="AlphaFoldDB" id="A0A6G1BR68"/>
<keyword evidence="3" id="KW-1185">Reference proteome</keyword>
<accession>A0A6G1BR68</accession>
<feature type="region of interest" description="Disordered" evidence="1">
    <location>
        <begin position="40"/>
        <end position="69"/>
    </location>
</feature>
<evidence type="ECO:0000313" key="2">
    <source>
        <dbReference type="EMBL" id="KAF0890885.1"/>
    </source>
</evidence>
<evidence type="ECO:0000256" key="1">
    <source>
        <dbReference type="SAM" id="MobiDB-lite"/>
    </source>
</evidence>
<reference evidence="2 3" key="1">
    <citation type="submission" date="2019-11" db="EMBL/GenBank/DDBJ databases">
        <title>Whole genome sequence of Oryza granulata.</title>
        <authorList>
            <person name="Li W."/>
        </authorList>
    </citation>
    <scope>NUCLEOTIDE SEQUENCE [LARGE SCALE GENOMIC DNA]</scope>
    <source>
        <strain evidence="3">cv. Menghai</strain>
        <tissue evidence="2">Leaf</tissue>
    </source>
</reference>
<feature type="compositionally biased region" description="Basic and acidic residues" evidence="1">
    <location>
        <begin position="58"/>
        <end position="69"/>
    </location>
</feature>